<dbReference type="SUPFAM" id="SSF161111">
    <property type="entry name" value="Cation efflux protein transmembrane domain-like"/>
    <property type="match status" value="1"/>
</dbReference>
<sequence>MSHATSAAHSEARAFRLSMAANLLMGAAGVITAVLSNSQAILVDGLFSLVGFVAGYFALRIRKRVDAIPDRHRPWGYAADEAIFTTFRALSLLGVVIFAILGAATRIYAYLMGKPIPEVQMGPVIIYFLGISATCLALWAFHYMAWRKGGKVSGMLRIEASSAAFDGAVTMVAGIGLIGVYYLRDSVLAPITPIGDSLIVMLLCGFAITTYWTSFTSGLAELAGATAPPSEVVKARRALRGVMADWPGEVIDFALSKLGRSYQVAIYLTPARALTGTEVDQLTHQATRALAPVLDRADVFVIISDHGRHLPGPGQPASDRPG</sequence>
<dbReference type="Gene3D" id="1.20.1510.10">
    <property type="entry name" value="Cation efflux protein transmembrane domain"/>
    <property type="match status" value="1"/>
</dbReference>
<dbReference type="PANTHER" id="PTHR43840">
    <property type="entry name" value="MITOCHONDRIAL METAL TRANSPORTER 1-RELATED"/>
    <property type="match status" value="1"/>
</dbReference>
<dbReference type="RefSeq" id="WP_249706359.1">
    <property type="nucleotide sequence ID" value="NZ_JAMFMB010000002.1"/>
</dbReference>
<dbReference type="InterPro" id="IPR050291">
    <property type="entry name" value="CDF_Transporter"/>
</dbReference>
<keyword evidence="4 6" id="KW-1133">Transmembrane helix</keyword>
<comment type="subcellular location">
    <subcellularLocation>
        <location evidence="1">Membrane</location>
        <topology evidence="1">Multi-pass membrane protein</topology>
    </subcellularLocation>
</comment>
<organism evidence="8 9">
    <name type="scientific">Ruegeria spongiae</name>
    <dbReference type="NCBI Taxonomy" id="2942209"/>
    <lineage>
        <taxon>Bacteria</taxon>
        <taxon>Pseudomonadati</taxon>
        <taxon>Pseudomonadota</taxon>
        <taxon>Alphaproteobacteria</taxon>
        <taxon>Rhodobacterales</taxon>
        <taxon>Roseobacteraceae</taxon>
        <taxon>Ruegeria</taxon>
    </lineage>
</organism>
<feature type="transmembrane region" description="Helical" evidence="6">
    <location>
        <begin position="14"/>
        <end position="35"/>
    </location>
</feature>
<keyword evidence="9" id="KW-1185">Reference proteome</keyword>
<dbReference type="Pfam" id="PF01545">
    <property type="entry name" value="Cation_efflux"/>
    <property type="match status" value="1"/>
</dbReference>
<feature type="transmembrane region" description="Helical" evidence="6">
    <location>
        <begin position="41"/>
        <end position="61"/>
    </location>
</feature>
<evidence type="ECO:0000256" key="2">
    <source>
        <dbReference type="ARBA" id="ARBA00022448"/>
    </source>
</evidence>
<reference evidence="8" key="1">
    <citation type="submission" date="2022-05" db="EMBL/GenBank/DDBJ databases">
        <authorList>
            <person name="Park J.-S."/>
        </authorList>
    </citation>
    <scope>NUCLEOTIDE SEQUENCE</scope>
    <source>
        <strain evidence="8">2012CJ41-6</strain>
    </source>
</reference>
<dbReference type="PANTHER" id="PTHR43840:SF15">
    <property type="entry name" value="MITOCHONDRIAL METAL TRANSPORTER 1-RELATED"/>
    <property type="match status" value="1"/>
</dbReference>
<accession>A0ABT0PZC3</accession>
<dbReference type="Proteomes" id="UP001203880">
    <property type="component" value="Unassembled WGS sequence"/>
</dbReference>
<dbReference type="InterPro" id="IPR058533">
    <property type="entry name" value="Cation_efflux_TM"/>
</dbReference>
<evidence type="ECO:0000313" key="8">
    <source>
        <dbReference type="EMBL" id="MCL6282268.1"/>
    </source>
</evidence>
<keyword evidence="3 6" id="KW-0812">Transmembrane</keyword>
<evidence type="ECO:0000256" key="1">
    <source>
        <dbReference type="ARBA" id="ARBA00004141"/>
    </source>
</evidence>
<feature type="transmembrane region" description="Helical" evidence="6">
    <location>
        <begin position="163"/>
        <end position="182"/>
    </location>
</feature>
<evidence type="ECO:0000256" key="5">
    <source>
        <dbReference type="ARBA" id="ARBA00023136"/>
    </source>
</evidence>
<feature type="transmembrane region" description="Helical" evidence="6">
    <location>
        <begin position="82"/>
        <end position="104"/>
    </location>
</feature>
<proteinExistence type="predicted"/>
<evidence type="ECO:0000313" key="9">
    <source>
        <dbReference type="Proteomes" id="UP001203880"/>
    </source>
</evidence>
<keyword evidence="2" id="KW-0813">Transport</keyword>
<feature type="transmembrane region" description="Helical" evidence="6">
    <location>
        <begin position="194"/>
        <end position="212"/>
    </location>
</feature>
<keyword evidence="5 6" id="KW-0472">Membrane</keyword>
<evidence type="ECO:0000256" key="3">
    <source>
        <dbReference type="ARBA" id="ARBA00022692"/>
    </source>
</evidence>
<evidence type="ECO:0000256" key="6">
    <source>
        <dbReference type="SAM" id="Phobius"/>
    </source>
</evidence>
<evidence type="ECO:0000256" key="4">
    <source>
        <dbReference type="ARBA" id="ARBA00022989"/>
    </source>
</evidence>
<name>A0ABT0PZC3_9RHOB</name>
<dbReference type="InterPro" id="IPR027469">
    <property type="entry name" value="Cation_efflux_TMD_sf"/>
</dbReference>
<evidence type="ECO:0000259" key="7">
    <source>
        <dbReference type="Pfam" id="PF01545"/>
    </source>
</evidence>
<feature type="transmembrane region" description="Helical" evidence="6">
    <location>
        <begin position="124"/>
        <end position="142"/>
    </location>
</feature>
<feature type="domain" description="Cation efflux protein transmembrane" evidence="7">
    <location>
        <begin position="17"/>
        <end position="222"/>
    </location>
</feature>
<gene>
    <name evidence="8" type="ORF">M3P21_01900</name>
</gene>
<dbReference type="EMBL" id="JAMFMB010000002">
    <property type="protein sequence ID" value="MCL6282268.1"/>
    <property type="molecule type" value="Genomic_DNA"/>
</dbReference>
<protein>
    <submittedName>
        <fullName evidence="8">Cation transporter</fullName>
    </submittedName>
</protein>
<comment type="caution">
    <text evidence="8">The sequence shown here is derived from an EMBL/GenBank/DDBJ whole genome shotgun (WGS) entry which is preliminary data.</text>
</comment>